<name>A0A1N6H2Q2_9BACT</name>
<dbReference type="EMBL" id="FSRC01000003">
    <property type="protein sequence ID" value="SIO14073.1"/>
    <property type="molecule type" value="Genomic_DNA"/>
</dbReference>
<dbReference type="AlphaFoldDB" id="A0A1N6H2Q2"/>
<sequence length="1149" mass="128488">MVSGSVSIAISDFFAENLNPTNLRNQKIQDPELIGPDKLCNVYGSVIGDFFGAGNPQTDVYLWKIFNPTGQLVFDKSGGESFQTISYTFDQIGTHRVELIVRRPGVPDFSQSQDVELIKGPTISLLPAYEICDINGISISAIDENSSEFTDYEFIWEDGEGNVIGDSNTITVVEPDRYTVTFFFEDEDGNQACETSLFTDISLYEGYEIESSTPFICPDNTVTLTTSEDLNGSWYFRKLPNTDEIFLDQDKSIVITPILDLDMPGEYEIIFKPNPVSGNNCLIEKTYPLTYYPQPDYEVIDSKSSSNCLIPDGSITIRALTPLDKVFLEESGESSPPLNPGETYEFTNLKSGAYTLTGVLGGCLNYLGSVVSLATEPDSYKYDIQNITGEACTAEGKINGSIKILFPNGPVSGSYRLINEKGTLIRENEVLGISNLEISIPGGQYYFEFYGEDECRIPRADLIDVPGLEQTDFSVPEILTVCQSFELFPESNQLLDYQLQLPDGTTEYKSNGEPFVITQAGPYKITGLLPNQSEVCPSTLEFEVTLVDPVDFKPVLIKQDCFGNRTYFADISGVDPSAVIFSWYNENDELIGTGQTMFPTSFGEFKLDVQPSNSAACPIPPKSFLIEEPILEVDVSMETTKLCELGPGATISIETTFPDEVTDILWRRYTSTGIIEELDQFKDETEITVFEDGTYEASVYSIIPTIEKDCELGRNSIDLTFNTEKVEFSVPDSLSICQSFDLIPETDQPLQFILTLPDGSTVEKDADNPFELTQEGNYSLFGYHPEISSPNCPVIKDFYVKVNQPIPFEPILFSEDCNGEKTYQAKLTGASAEDVLIFWFDEDNNLLSTDEFISIGNSEFGNYYLEVQPRNSEPCDLEPILFEVKESVLSLEVSLLAAPLCPEATDAAISIEADLDLVNTIEWWFTDLNGNQTQLTSQKNMPEILASEEGTYEARLYNNVPCLVGSDLVLLTRSMDQVRPEVDERYQICPRYEIAPVINPGSFASYEWYHEGNLVSTSPNYKPLLVGNFELVVYSEEGCAYSTNFETIEECELRVTYPNAIELDNPDKGFLVYTNYLIDELEVFIFNQWGQMVFNCKQTDLIKEESTCFWDGTYNGKKIPNGAYSIRLNYVNLERGITDYQIGSILVIN</sequence>
<keyword evidence="2" id="KW-1185">Reference proteome</keyword>
<protein>
    <submittedName>
        <fullName evidence="1">C-terminal domain of CHU protein family protein</fullName>
    </submittedName>
</protein>
<organism evidence="1 2">
    <name type="scientific">Algoriphagus halophilus</name>
    <dbReference type="NCBI Taxonomy" id="226505"/>
    <lineage>
        <taxon>Bacteria</taxon>
        <taxon>Pseudomonadati</taxon>
        <taxon>Bacteroidota</taxon>
        <taxon>Cytophagia</taxon>
        <taxon>Cytophagales</taxon>
        <taxon>Cyclobacteriaceae</taxon>
        <taxon>Algoriphagus</taxon>
    </lineage>
</organism>
<evidence type="ECO:0000313" key="2">
    <source>
        <dbReference type="Proteomes" id="UP000185221"/>
    </source>
</evidence>
<proteinExistence type="predicted"/>
<evidence type="ECO:0000313" key="1">
    <source>
        <dbReference type="EMBL" id="SIO14073.1"/>
    </source>
</evidence>
<dbReference type="STRING" id="226505.SAMN05444394_3504"/>
<reference evidence="2" key="1">
    <citation type="submission" date="2016-11" db="EMBL/GenBank/DDBJ databases">
        <authorList>
            <person name="Varghese N."/>
            <person name="Submissions S."/>
        </authorList>
    </citation>
    <scope>NUCLEOTIDE SEQUENCE [LARGE SCALE GENOMIC DNA]</scope>
    <source>
        <strain evidence="2">DSM 15292</strain>
    </source>
</reference>
<accession>A0A1N6H2Q2</accession>
<gene>
    <name evidence="1" type="ORF">SAMN05444394_3504</name>
</gene>
<dbReference type="Proteomes" id="UP000185221">
    <property type="component" value="Unassembled WGS sequence"/>
</dbReference>